<dbReference type="PANTHER" id="PTHR42901:SF1">
    <property type="entry name" value="ALCOHOL DEHYDROGENASE"/>
    <property type="match status" value="1"/>
</dbReference>
<dbReference type="InterPro" id="IPR020904">
    <property type="entry name" value="Sc_DH/Rdtase_CS"/>
</dbReference>
<dbReference type="AlphaFoldDB" id="A0A379CBE9"/>
<evidence type="ECO:0000256" key="1">
    <source>
        <dbReference type="ARBA" id="ARBA00006484"/>
    </source>
</evidence>
<dbReference type="CDD" id="cd05233">
    <property type="entry name" value="SDR_c"/>
    <property type="match status" value="1"/>
</dbReference>
<proteinExistence type="inferred from homology"/>
<accession>A0A379CBE9</accession>
<dbReference type="PANTHER" id="PTHR42901">
    <property type="entry name" value="ALCOHOL DEHYDROGENASE"/>
    <property type="match status" value="1"/>
</dbReference>
<dbReference type="Gene3D" id="3.40.50.720">
    <property type="entry name" value="NAD(P)-binding Rossmann-like Domain"/>
    <property type="match status" value="1"/>
</dbReference>
<organism evidence="4 5">
    <name type="scientific">Phocoenobacter uteri</name>
    <dbReference type="NCBI Taxonomy" id="146806"/>
    <lineage>
        <taxon>Bacteria</taxon>
        <taxon>Pseudomonadati</taxon>
        <taxon>Pseudomonadota</taxon>
        <taxon>Gammaproteobacteria</taxon>
        <taxon>Pasteurellales</taxon>
        <taxon>Pasteurellaceae</taxon>
        <taxon>Phocoenobacter</taxon>
    </lineage>
</organism>
<gene>
    <name evidence="4" type="ORF">NCTC12872_01000</name>
</gene>
<dbReference type="RefSeq" id="WP_115315522.1">
    <property type="nucleotide sequence ID" value="NZ_LWIF01000001.1"/>
</dbReference>
<evidence type="ECO:0000313" key="4">
    <source>
        <dbReference type="EMBL" id="SUB59026.1"/>
    </source>
</evidence>
<dbReference type="GO" id="GO:0016491">
    <property type="term" value="F:oxidoreductase activity"/>
    <property type="evidence" value="ECO:0007669"/>
    <property type="project" value="UniProtKB-KW"/>
</dbReference>
<protein>
    <submittedName>
        <fullName evidence="4">Uncharacterized oxidoreductase SAV2478</fullName>
        <ecNumber evidence="4">1.-.-.-</ecNumber>
    </submittedName>
</protein>
<dbReference type="SUPFAM" id="SSF51735">
    <property type="entry name" value="NAD(P)-binding Rossmann-fold domains"/>
    <property type="match status" value="1"/>
</dbReference>
<dbReference type="Pfam" id="PF00106">
    <property type="entry name" value="adh_short"/>
    <property type="match status" value="1"/>
</dbReference>
<sequence>MNTTKVALITGATGGIGKVIVQSLAQQGYNLILTARNEQKLALLRQQIIKNYGVECNYVANDLCNVETFEQLDQQIRNFDRLDVVINCAGIFLDDHNSTNLSQLFATNVIACQKICDLCIPYMKKQQSGYIFNIASITGVKAYKNIANYCASKHALVGYSLSLAKTLKADGIKVSVICPDVVESPMSQSSTLTPEQKIQPDDIAKAIDFLLSLSASASIEQLTIGR</sequence>
<dbReference type="PRINTS" id="PR00081">
    <property type="entry name" value="GDHRDH"/>
</dbReference>
<comment type="similarity">
    <text evidence="1 3">Belongs to the short-chain dehydrogenases/reductases (SDR) family.</text>
</comment>
<dbReference type="Proteomes" id="UP000255417">
    <property type="component" value="Unassembled WGS sequence"/>
</dbReference>
<dbReference type="PROSITE" id="PS00061">
    <property type="entry name" value="ADH_SHORT"/>
    <property type="match status" value="1"/>
</dbReference>
<dbReference type="OrthoDB" id="9804774at2"/>
<keyword evidence="2 4" id="KW-0560">Oxidoreductase</keyword>
<evidence type="ECO:0000256" key="3">
    <source>
        <dbReference type="RuleBase" id="RU000363"/>
    </source>
</evidence>
<keyword evidence="5" id="KW-1185">Reference proteome</keyword>
<evidence type="ECO:0000256" key="2">
    <source>
        <dbReference type="ARBA" id="ARBA00023002"/>
    </source>
</evidence>
<dbReference type="InterPro" id="IPR002347">
    <property type="entry name" value="SDR_fam"/>
</dbReference>
<dbReference type="InterPro" id="IPR036291">
    <property type="entry name" value="NAD(P)-bd_dom_sf"/>
</dbReference>
<reference evidence="4 5" key="1">
    <citation type="submission" date="2018-06" db="EMBL/GenBank/DDBJ databases">
        <authorList>
            <consortium name="Pathogen Informatics"/>
            <person name="Doyle S."/>
        </authorList>
    </citation>
    <scope>NUCLEOTIDE SEQUENCE [LARGE SCALE GENOMIC DNA]</scope>
    <source>
        <strain evidence="4 5">NCTC12872</strain>
    </source>
</reference>
<dbReference type="EMBL" id="UGTA01000001">
    <property type="protein sequence ID" value="SUB59026.1"/>
    <property type="molecule type" value="Genomic_DNA"/>
</dbReference>
<name>A0A379CBE9_9PAST</name>
<dbReference type="EC" id="1.-.-.-" evidence="4"/>
<evidence type="ECO:0000313" key="5">
    <source>
        <dbReference type="Proteomes" id="UP000255417"/>
    </source>
</evidence>
<dbReference type="PRINTS" id="PR00080">
    <property type="entry name" value="SDRFAMILY"/>
</dbReference>